<sequence length="129" mass="14254">MIKSGFAGVPPKGNNIYQNIRSKEVCLRLVCVYVSIKVPGSERFVHIPHAIMKILLLTLLVVLLCSTQVLTLRCYTCEGDSENCKAETECLPTDYCKTVVGGNTMRRGCAARCVPNDVTYCCQENLCES</sequence>
<keyword evidence="1" id="KW-0812">Transmembrane</keyword>
<keyword evidence="3" id="KW-1185">Reference proteome</keyword>
<evidence type="ECO:0000313" key="2">
    <source>
        <dbReference type="EMBL" id="KAG7479529.1"/>
    </source>
</evidence>
<keyword evidence="1" id="KW-0472">Membrane</keyword>
<dbReference type="AlphaFoldDB" id="A0AAV6Q1V8"/>
<reference evidence="2 3" key="1">
    <citation type="journal article" date="2021" name="Sci. Rep.">
        <title>Chromosome anchoring in Senegalese sole (Solea senegalensis) reveals sex-associated markers and genome rearrangements in flatfish.</title>
        <authorList>
            <person name="Guerrero-Cozar I."/>
            <person name="Gomez-Garrido J."/>
            <person name="Berbel C."/>
            <person name="Martinez-Blanch J.F."/>
            <person name="Alioto T."/>
            <person name="Claros M.G."/>
            <person name="Gagnaire P.A."/>
            <person name="Manchado M."/>
        </authorList>
    </citation>
    <scope>NUCLEOTIDE SEQUENCE [LARGE SCALE GENOMIC DNA]</scope>
    <source>
        <strain evidence="2">Sse05_10M</strain>
    </source>
</reference>
<evidence type="ECO:0000256" key="1">
    <source>
        <dbReference type="SAM" id="Phobius"/>
    </source>
</evidence>
<accession>A0AAV6Q1V8</accession>
<dbReference type="EMBL" id="JAGKHQ010000020">
    <property type="protein sequence ID" value="KAG7479529.1"/>
    <property type="molecule type" value="Genomic_DNA"/>
</dbReference>
<keyword evidence="1" id="KW-1133">Transmembrane helix</keyword>
<comment type="caution">
    <text evidence="2">The sequence shown here is derived from an EMBL/GenBank/DDBJ whole genome shotgun (WGS) entry which is preliminary data.</text>
</comment>
<proteinExistence type="predicted"/>
<gene>
    <name evidence="2" type="ORF">JOB18_027440</name>
</gene>
<name>A0AAV6Q1V8_SOLSE</name>
<feature type="transmembrane region" description="Helical" evidence="1">
    <location>
        <begin position="50"/>
        <end position="70"/>
    </location>
</feature>
<organism evidence="2 3">
    <name type="scientific">Solea senegalensis</name>
    <name type="common">Senegalese sole</name>
    <dbReference type="NCBI Taxonomy" id="28829"/>
    <lineage>
        <taxon>Eukaryota</taxon>
        <taxon>Metazoa</taxon>
        <taxon>Chordata</taxon>
        <taxon>Craniata</taxon>
        <taxon>Vertebrata</taxon>
        <taxon>Euteleostomi</taxon>
        <taxon>Actinopterygii</taxon>
        <taxon>Neopterygii</taxon>
        <taxon>Teleostei</taxon>
        <taxon>Neoteleostei</taxon>
        <taxon>Acanthomorphata</taxon>
        <taxon>Carangaria</taxon>
        <taxon>Pleuronectiformes</taxon>
        <taxon>Pleuronectoidei</taxon>
        <taxon>Soleidae</taxon>
        <taxon>Solea</taxon>
    </lineage>
</organism>
<protein>
    <submittedName>
        <fullName evidence="2">Uncharacterized protein</fullName>
    </submittedName>
</protein>
<dbReference type="Proteomes" id="UP000693946">
    <property type="component" value="Linkage Group LG8"/>
</dbReference>
<evidence type="ECO:0000313" key="3">
    <source>
        <dbReference type="Proteomes" id="UP000693946"/>
    </source>
</evidence>